<evidence type="ECO:0000313" key="2">
    <source>
        <dbReference type="Proteomes" id="UP000830768"/>
    </source>
</evidence>
<gene>
    <name evidence="1" type="ORF">LCI18_011066</name>
</gene>
<keyword evidence="2" id="KW-1185">Reference proteome</keyword>
<dbReference type="EMBL" id="CP090037">
    <property type="protein sequence ID" value="UPL00132.1"/>
    <property type="molecule type" value="Genomic_DNA"/>
</dbReference>
<sequence>MNTKPIDQNTTKREPCGNHAGLDTDDQILAHLGHEQELRRDFSVFTLVALCSCLMASWEALATVIATALTNGGPPCLFYNYVISFACTVCIALSLAEIASMYPTAGGQYHWVAALSMSSRRSTPAFTTGWISVGGQLVFSASAAFAAGLQIQGLIVLNNSDYTPSRWQGMLLYWAVLAYSCVTNVWGIKSLPHTNMSAGVIHVVAFVGTVIVLLVLSDKNPSSFVFANFQNSSGWANDGVSWLVGLLSAVYPFLGYDAACHMAEELPSASRNVPLAMMGTVLVNGIMGLVYCIVILYSTGSLESLLVTPTGFPFMQIYLTATKSRVGGTILSVMIPVIAAAASAAGLTSTSRTLWAFARDKATPFDRYLSKVDKRLQIPVNAVFATAAIQAALGLIYLGSVTAFNALLSMAVIGMYLSYLLPILYMIGYGRRPGMNKVHRYFRLPNSLGMVVNLVSCTWIVLVIIFSTFPPVLPVTAQTMNYSSVVFTGWILFGAVYYWLYGRHKFEVPMSDVLIISAVEG</sequence>
<organism evidence="1 2">
    <name type="scientific">Fusarium solani subsp. cucurbitae</name>
    <name type="common">Neocosmosporum cucurbitae</name>
    <dbReference type="NCBI Taxonomy" id="2747967"/>
    <lineage>
        <taxon>Eukaryota</taxon>
        <taxon>Fungi</taxon>
        <taxon>Dikarya</taxon>
        <taxon>Ascomycota</taxon>
        <taxon>Pezizomycotina</taxon>
        <taxon>Sordariomycetes</taxon>
        <taxon>Hypocreomycetidae</taxon>
        <taxon>Hypocreales</taxon>
        <taxon>Nectriaceae</taxon>
        <taxon>Fusarium</taxon>
        <taxon>Fusarium solani species complex</taxon>
    </lineage>
</organism>
<dbReference type="Proteomes" id="UP000830768">
    <property type="component" value="Chromosome 9"/>
</dbReference>
<evidence type="ECO:0000313" key="1">
    <source>
        <dbReference type="EMBL" id="UPL00132.1"/>
    </source>
</evidence>
<protein>
    <submittedName>
        <fullName evidence="1">Uncharacterized protein</fullName>
    </submittedName>
</protein>
<accession>A0ACD3ZH00</accession>
<proteinExistence type="predicted"/>
<reference evidence="1" key="1">
    <citation type="submission" date="2021-11" db="EMBL/GenBank/DDBJ databases">
        <title>Fusarium solani-melongenae Genome sequencing and assembly.</title>
        <authorList>
            <person name="Xie S."/>
            <person name="Huang L."/>
            <person name="Zhang X."/>
        </authorList>
    </citation>
    <scope>NUCLEOTIDE SEQUENCE</scope>
    <source>
        <strain evidence="1">CRI 24-3</strain>
    </source>
</reference>
<name>A0ACD3ZH00_FUSSC</name>